<dbReference type="AlphaFoldDB" id="A0A1C3NXD1"/>
<protein>
    <submittedName>
        <fullName evidence="1">Uncharacterized protein</fullName>
    </submittedName>
</protein>
<evidence type="ECO:0000313" key="1">
    <source>
        <dbReference type="EMBL" id="SBW22191.1"/>
    </source>
</evidence>
<reference evidence="2" key="1">
    <citation type="submission" date="2016-02" db="EMBL/GenBank/DDBJ databases">
        <authorList>
            <person name="Wibberg D."/>
        </authorList>
    </citation>
    <scope>NUCLEOTIDE SEQUENCE [LARGE SCALE GENOMIC DNA]</scope>
</reference>
<evidence type="ECO:0000313" key="2">
    <source>
        <dbReference type="Proteomes" id="UP000199013"/>
    </source>
</evidence>
<gene>
    <name evidence="1" type="ORF">FDG2_2274</name>
</gene>
<proteinExistence type="predicted"/>
<name>A0A1C3NXD1_9ACTN</name>
<keyword evidence="2" id="KW-1185">Reference proteome</keyword>
<sequence>MMFLSRCRRPRSPGHWRAEGGAMMFLSRPDLEAEPGGPGGLRYQITGFAGFRAPSAHESVDPNVYCGKQEP</sequence>
<dbReference type="EMBL" id="FLUV01000951">
    <property type="protein sequence ID" value="SBW22191.1"/>
    <property type="molecule type" value="Genomic_DNA"/>
</dbReference>
<organism evidence="1 2">
    <name type="scientific">Candidatus Protofrankia californiensis</name>
    <dbReference type="NCBI Taxonomy" id="1839754"/>
    <lineage>
        <taxon>Bacteria</taxon>
        <taxon>Bacillati</taxon>
        <taxon>Actinomycetota</taxon>
        <taxon>Actinomycetes</taxon>
        <taxon>Frankiales</taxon>
        <taxon>Frankiaceae</taxon>
        <taxon>Protofrankia</taxon>
    </lineage>
</organism>
<accession>A0A1C3NXD1</accession>
<dbReference type="Proteomes" id="UP000199013">
    <property type="component" value="Unassembled WGS sequence"/>
</dbReference>